<accession>A0A1F7KZV6</accession>
<sequence>MKKISIAFLLVFLVVITVFGYFMVFAPVMKIKAKGQVVASAAKEMKSVFSKNDIDLLNSKTKDFSQKYADFEKEAKSIYWATFIPYVADFKNGVEAGRYTIRAGEDAITAITPYADLIGFKKGQSSFIEKSTEGRLQTAILTLDKVLGKIDSISENVRQAGDKIDQIDPKRYPEKIGKTAVRSQITNLKEQFTGMASLFVDAKPLLKNIPSIFGAKKEKTYLLLFQNDKERRATGGFLTAFAVFKIKDGKITIERSDDIYALDATINDRPAVPKEILTYHKGVSTFWIRDSNLSPDLVKSIELFNSLYKKSGARVNYDGIIFLDSKILVDMLTIFGDTQANGINFSSSIDKNCNCPQVLWKLFNIVGEEVGYQKENRKGILGSLMYELFYKAIGFSPSKYWGTLVQTMYKNLEEKHILLYFNDQQIQQSIEKLNFGGRIGQYKGDYLHINNVNFAGAKSNLFVTESIVSKATDNGGVIQKELTVEYKNPEPASNCNRHQERILCLNAILRNWVRVYVPVGSKLVEFKGSTKTVKTYDEFGKTVFEGFLEVPTEGMAKIIITYTLPSTIQSKDYSLYIQKQPGVISQKLRIDLNGKSIFNGEQTKDLEIKK</sequence>
<evidence type="ECO:0008006" key="3">
    <source>
        <dbReference type="Google" id="ProtNLM"/>
    </source>
</evidence>
<dbReference type="Pfam" id="PF13196">
    <property type="entry name" value="DUF4012"/>
    <property type="match status" value="1"/>
</dbReference>
<dbReference type="AlphaFoldDB" id="A0A1F7KZV6"/>
<dbReference type="EMBL" id="MGBR01000001">
    <property type="protein sequence ID" value="OGK73413.1"/>
    <property type="molecule type" value="Genomic_DNA"/>
</dbReference>
<comment type="caution">
    <text evidence="1">The sequence shown here is derived from an EMBL/GenBank/DDBJ whole genome shotgun (WGS) entry which is preliminary data.</text>
</comment>
<organism evidence="1 2">
    <name type="scientific">Candidatus Roizmanbacteria bacterium RIFOXYD1_FULL_38_12</name>
    <dbReference type="NCBI Taxonomy" id="1802093"/>
    <lineage>
        <taxon>Bacteria</taxon>
        <taxon>Candidatus Roizmaniibacteriota</taxon>
    </lineage>
</organism>
<dbReference type="InterPro" id="IPR025101">
    <property type="entry name" value="DUF4012"/>
</dbReference>
<gene>
    <name evidence="1" type="ORF">A3K52_01295</name>
</gene>
<proteinExistence type="predicted"/>
<dbReference type="Proteomes" id="UP000177050">
    <property type="component" value="Unassembled WGS sequence"/>
</dbReference>
<evidence type="ECO:0000313" key="1">
    <source>
        <dbReference type="EMBL" id="OGK73413.1"/>
    </source>
</evidence>
<reference evidence="1 2" key="1">
    <citation type="journal article" date="2016" name="Nat. Commun.">
        <title>Thousands of microbial genomes shed light on interconnected biogeochemical processes in an aquifer system.</title>
        <authorList>
            <person name="Anantharaman K."/>
            <person name="Brown C.T."/>
            <person name="Hug L.A."/>
            <person name="Sharon I."/>
            <person name="Castelle C.J."/>
            <person name="Probst A.J."/>
            <person name="Thomas B.C."/>
            <person name="Singh A."/>
            <person name="Wilkins M.J."/>
            <person name="Karaoz U."/>
            <person name="Brodie E.L."/>
            <person name="Williams K.H."/>
            <person name="Hubbard S.S."/>
            <person name="Banfield J.F."/>
        </authorList>
    </citation>
    <scope>NUCLEOTIDE SEQUENCE [LARGE SCALE GENOMIC DNA]</scope>
</reference>
<protein>
    <recommendedName>
        <fullName evidence="3">DUF4012 domain-containing protein</fullName>
    </recommendedName>
</protein>
<evidence type="ECO:0000313" key="2">
    <source>
        <dbReference type="Proteomes" id="UP000177050"/>
    </source>
</evidence>
<name>A0A1F7KZV6_9BACT</name>